<dbReference type="EMBL" id="OZ075118">
    <property type="protein sequence ID" value="CAL5091855.1"/>
    <property type="molecule type" value="Genomic_DNA"/>
</dbReference>
<dbReference type="AlphaFoldDB" id="A0ABC9GB04"/>
<gene>
    <name evidence="4" type="ORF">URODEC1_LOCUS114591</name>
</gene>
<evidence type="ECO:0008006" key="6">
    <source>
        <dbReference type="Google" id="ProtNLM"/>
    </source>
</evidence>
<feature type="region of interest" description="Disordered" evidence="1">
    <location>
        <begin position="367"/>
        <end position="388"/>
    </location>
</feature>
<dbReference type="Pfam" id="PF00646">
    <property type="entry name" value="F-box"/>
    <property type="match status" value="1"/>
</dbReference>
<evidence type="ECO:0000256" key="1">
    <source>
        <dbReference type="SAM" id="MobiDB-lite"/>
    </source>
</evidence>
<organism evidence="4 5">
    <name type="scientific">Urochloa decumbens</name>
    <dbReference type="NCBI Taxonomy" id="240449"/>
    <lineage>
        <taxon>Eukaryota</taxon>
        <taxon>Viridiplantae</taxon>
        <taxon>Streptophyta</taxon>
        <taxon>Embryophyta</taxon>
        <taxon>Tracheophyta</taxon>
        <taxon>Spermatophyta</taxon>
        <taxon>Magnoliopsida</taxon>
        <taxon>Liliopsida</taxon>
        <taxon>Poales</taxon>
        <taxon>Poaceae</taxon>
        <taxon>PACMAD clade</taxon>
        <taxon>Panicoideae</taxon>
        <taxon>Panicodae</taxon>
        <taxon>Paniceae</taxon>
        <taxon>Melinidinae</taxon>
        <taxon>Urochloa</taxon>
    </lineage>
</organism>
<dbReference type="InterPro" id="IPR056594">
    <property type="entry name" value="AT5G49610-like_b-prop"/>
</dbReference>
<dbReference type="SUPFAM" id="SSF81383">
    <property type="entry name" value="F-box domain"/>
    <property type="match status" value="1"/>
</dbReference>
<dbReference type="PANTHER" id="PTHR32133">
    <property type="entry name" value="OS07G0120400 PROTEIN"/>
    <property type="match status" value="1"/>
</dbReference>
<dbReference type="InterPro" id="IPR001810">
    <property type="entry name" value="F-box_dom"/>
</dbReference>
<proteinExistence type="predicted"/>
<protein>
    <recommendedName>
        <fullName evidence="6">F-box domain-containing protein</fullName>
    </recommendedName>
</protein>
<reference evidence="5" key="1">
    <citation type="submission" date="2024-06" db="EMBL/GenBank/DDBJ databases">
        <authorList>
            <person name="Ryan C."/>
        </authorList>
    </citation>
    <scope>NUCLEOTIDE SEQUENCE [LARGE SCALE GENOMIC DNA]</scope>
</reference>
<feature type="domain" description="F-box protein AT5G49610-like beta-propeller" evidence="3">
    <location>
        <begin position="101"/>
        <end position="295"/>
    </location>
</feature>
<dbReference type="InterPro" id="IPR036047">
    <property type="entry name" value="F-box-like_dom_sf"/>
</dbReference>
<evidence type="ECO:0000313" key="5">
    <source>
        <dbReference type="Proteomes" id="UP001497457"/>
    </source>
</evidence>
<evidence type="ECO:0000259" key="3">
    <source>
        <dbReference type="Pfam" id="PF23635"/>
    </source>
</evidence>
<dbReference type="PANTHER" id="PTHR32133:SF386">
    <property type="entry name" value="F-BOX DOMAIN-CONTAINING PROTEIN"/>
    <property type="match status" value="1"/>
</dbReference>
<accession>A0ABC9GB04</accession>
<reference evidence="4 5" key="2">
    <citation type="submission" date="2024-10" db="EMBL/GenBank/DDBJ databases">
        <authorList>
            <person name="Ryan C."/>
        </authorList>
    </citation>
    <scope>NUCLEOTIDE SEQUENCE [LARGE SCALE GENOMIC DNA]</scope>
</reference>
<feature type="domain" description="F-box" evidence="2">
    <location>
        <begin position="10"/>
        <end position="51"/>
    </location>
</feature>
<dbReference type="Proteomes" id="UP001497457">
    <property type="component" value="Chromosome 8b"/>
</dbReference>
<name>A0ABC9GB04_9POAL</name>
<evidence type="ECO:0000259" key="2">
    <source>
        <dbReference type="Pfam" id="PF00646"/>
    </source>
</evidence>
<dbReference type="Pfam" id="PF23635">
    <property type="entry name" value="Beta-prop_AT5G49610-like"/>
    <property type="match status" value="1"/>
</dbReference>
<sequence length="388" mass="42342">MAPPNLVPALVDDVVEEILLLCPPDDPARLVRAALVCKGWRRLLSGPRFRCRFRELHRAAPLLGFLYSRSPPSLFESATSFCLHLRLCPSNADPRVWRAIDACHGRILVSPLSLAPRKESLFIWCPVTGDLRVLPMPQFEYYWYWTAALLCTAAGCDHLDCDCGPFLVVFVGTDKSEQHTYVCVYSSEASAWSELTSVLPDIGACIDTRPNALVGNAVYFMLKRASGILKHDLITRELSVIKVPPAAAFKWFMVLTTEEGGLGLATITDGFKLLLWSMEAGSNAGWVQSRVFELKNLLPAEALFTLPQVVGFAEGVGVVLVRTSGGFFFTVDIKSGCVKKIGKGFSHSYVLPYVNFCTPVLRTASSGAGPRAGASTVSQTDSAHVLPS</sequence>
<keyword evidence="5" id="KW-1185">Reference proteome</keyword>
<evidence type="ECO:0000313" key="4">
    <source>
        <dbReference type="EMBL" id="CAL5091855.1"/>
    </source>
</evidence>